<evidence type="ECO:0000313" key="1">
    <source>
        <dbReference type="EMBL" id="CAE2233938.1"/>
    </source>
</evidence>
<protein>
    <submittedName>
        <fullName evidence="1">Uncharacterized protein</fullName>
    </submittedName>
</protein>
<organism evidence="1">
    <name type="scientific">Odontella aurita</name>
    <dbReference type="NCBI Taxonomy" id="265563"/>
    <lineage>
        <taxon>Eukaryota</taxon>
        <taxon>Sar</taxon>
        <taxon>Stramenopiles</taxon>
        <taxon>Ochrophyta</taxon>
        <taxon>Bacillariophyta</taxon>
        <taxon>Mediophyceae</taxon>
        <taxon>Biddulphiophycidae</taxon>
        <taxon>Eupodiscales</taxon>
        <taxon>Odontellaceae</taxon>
        <taxon>Odontella</taxon>
    </lineage>
</organism>
<sequence>MPQCHTVRNLRRSTRNSGAFFDTATNMVDALKNLVIEAIDPTYIAELKVKYTGFMGVTTRDLIYHLMDSYAKIITADLRENEIRMKEPIDTGLPIEKYFERVDYCVQFADNGKAPYTTDQIKQTEEHTILTTGTYLDE</sequence>
<dbReference type="AlphaFoldDB" id="A0A7S4IMF1"/>
<name>A0A7S4IMF1_9STRA</name>
<accession>A0A7S4IMF1</accession>
<gene>
    <name evidence="1" type="ORF">OAUR00152_LOCUS13051</name>
</gene>
<dbReference type="EMBL" id="HBKQ01019330">
    <property type="protein sequence ID" value="CAE2233938.1"/>
    <property type="molecule type" value="Transcribed_RNA"/>
</dbReference>
<reference evidence="1" key="1">
    <citation type="submission" date="2021-01" db="EMBL/GenBank/DDBJ databases">
        <authorList>
            <person name="Corre E."/>
            <person name="Pelletier E."/>
            <person name="Niang G."/>
            <person name="Scheremetjew M."/>
            <person name="Finn R."/>
            <person name="Kale V."/>
            <person name="Holt S."/>
            <person name="Cochrane G."/>
            <person name="Meng A."/>
            <person name="Brown T."/>
            <person name="Cohen L."/>
        </authorList>
    </citation>
    <scope>NUCLEOTIDE SEQUENCE</scope>
    <source>
        <strain evidence="1">Isolate 1302-5</strain>
    </source>
</reference>
<proteinExistence type="predicted"/>